<dbReference type="Pfam" id="PF08572">
    <property type="entry name" value="PRP3"/>
    <property type="match status" value="1"/>
</dbReference>
<keyword evidence="3" id="KW-1185">Reference proteome</keyword>
<dbReference type="GO" id="GO:0046540">
    <property type="term" value="C:U4/U6 x U5 tri-snRNP complex"/>
    <property type="evidence" value="ECO:0007669"/>
    <property type="project" value="InterPro"/>
</dbReference>
<sequence length="147" mass="16778">MREQFKTAIEKPPEEIGDSKYFDNRVSMSGPSRPRRGFKFHEKGKFEQQAAKLRTKAQLERLQSEISLAAKKTGIASAAKLASILPKRELKEGEVPEVEWWDSFVMSIDKYEDFLSIDESSPEKLLLKYESINNLVEHPIQLKPPGG</sequence>
<name>A0A7J7J5M2_BUGNE</name>
<protein>
    <submittedName>
        <fullName evidence="2">PRPF3</fullName>
    </submittedName>
</protein>
<evidence type="ECO:0000259" key="1">
    <source>
        <dbReference type="Pfam" id="PF08572"/>
    </source>
</evidence>
<dbReference type="InterPro" id="IPR013881">
    <property type="entry name" value="Pre-mRNA_splic_Prp3_dom"/>
</dbReference>
<dbReference type="GO" id="GO:0000398">
    <property type="term" value="P:mRNA splicing, via spliceosome"/>
    <property type="evidence" value="ECO:0007669"/>
    <property type="project" value="InterPro"/>
</dbReference>
<dbReference type="AlphaFoldDB" id="A0A7J7J5M2"/>
<organism evidence="2 3">
    <name type="scientific">Bugula neritina</name>
    <name type="common">Brown bryozoan</name>
    <name type="synonym">Sertularia neritina</name>
    <dbReference type="NCBI Taxonomy" id="10212"/>
    <lineage>
        <taxon>Eukaryota</taxon>
        <taxon>Metazoa</taxon>
        <taxon>Spiralia</taxon>
        <taxon>Lophotrochozoa</taxon>
        <taxon>Bryozoa</taxon>
        <taxon>Gymnolaemata</taxon>
        <taxon>Cheilostomatida</taxon>
        <taxon>Flustrina</taxon>
        <taxon>Buguloidea</taxon>
        <taxon>Bugulidae</taxon>
        <taxon>Bugula</taxon>
    </lineage>
</organism>
<feature type="domain" description="Pre-mRNA-splicing factor 3" evidence="1">
    <location>
        <begin position="20"/>
        <end position="145"/>
    </location>
</feature>
<dbReference type="OrthoDB" id="10264544at2759"/>
<reference evidence="2" key="1">
    <citation type="submission" date="2020-06" db="EMBL/GenBank/DDBJ databases">
        <title>Draft genome of Bugula neritina, a colonial animal packing powerful symbionts and potential medicines.</title>
        <authorList>
            <person name="Rayko M."/>
        </authorList>
    </citation>
    <scope>NUCLEOTIDE SEQUENCE [LARGE SCALE GENOMIC DNA]</scope>
    <source>
        <strain evidence="2">Kwan_BN1</strain>
    </source>
</reference>
<dbReference type="PANTHER" id="PTHR14212">
    <property type="entry name" value="U4/U6-ASSOCIATED RNA SPLICING FACTOR-RELATED"/>
    <property type="match status" value="1"/>
</dbReference>
<dbReference type="Proteomes" id="UP000593567">
    <property type="component" value="Unassembled WGS sequence"/>
</dbReference>
<proteinExistence type="predicted"/>
<evidence type="ECO:0000313" key="2">
    <source>
        <dbReference type="EMBL" id="KAF6021157.1"/>
    </source>
</evidence>
<dbReference type="PANTHER" id="PTHR14212:SF0">
    <property type="entry name" value="U4_U6 SMALL NUCLEAR RIBONUCLEOPROTEIN PRP3"/>
    <property type="match status" value="1"/>
</dbReference>
<accession>A0A7J7J5M2</accession>
<gene>
    <name evidence="2" type="ORF">EB796_020539</name>
</gene>
<dbReference type="EMBL" id="VXIV02003111">
    <property type="protein sequence ID" value="KAF6021157.1"/>
    <property type="molecule type" value="Genomic_DNA"/>
</dbReference>
<evidence type="ECO:0000313" key="3">
    <source>
        <dbReference type="Proteomes" id="UP000593567"/>
    </source>
</evidence>
<dbReference type="InterPro" id="IPR027104">
    <property type="entry name" value="Prp3"/>
</dbReference>
<comment type="caution">
    <text evidence="2">The sequence shown here is derived from an EMBL/GenBank/DDBJ whole genome shotgun (WGS) entry which is preliminary data.</text>
</comment>